<dbReference type="EMBL" id="VTPC01088423">
    <property type="protein sequence ID" value="KAF2886192.1"/>
    <property type="molecule type" value="Genomic_DNA"/>
</dbReference>
<dbReference type="OrthoDB" id="6132759at2759"/>
<dbReference type="InterPro" id="IPR051163">
    <property type="entry name" value="Sodium:Solute_Symporter_SSF"/>
</dbReference>
<organism evidence="15 16">
    <name type="scientific">Ignelater luminosus</name>
    <name type="common">Cucubano</name>
    <name type="synonym">Pyrophorus luminosus</name>
    <dbReference type="NCBI Taxonomy" id="2038154"/>
    <lineage>
        <taxon>Eukaryota</taxon>
        <taxon>Metazoa</taxon>
        <taxon>Ecdysozoa</taxon>
        <taxon>Arthropoda</taxon>
        <taxon>Hexapoda</taxon>
        <taxon>Insecta</taxon>
        <taxon>Pterygota</taxon>
        <taxon>Neoptera</taxon>
        <taxon>Endopterygota</taxon>
        <taxon>Coleoptera</taxon>
        <taxon>Polyphaga</taxon>
        <taxon>Elateriformia</taxon>
        <taxon>Elateroidea</taxon>
        <taxon>Elateridae</taxon>
        <taxon>Agrypninae</taxon>
        <taxon>Pyrophorini</taxon>
        <taxon>Ignelater</taxon>
    </lineage>
</organism>
<reference evidence="15" key="1">
    <citation type="submission" date="2019-08" db="EMBL/GenBank/DDBJ databases">
        <title>The genome of the North American firefly Photinus pyralis.</title>
        <authorList>
            <consortium name="Photinus pyralis genome working group"/>
            <person name="Fallon T.R."/>
            <person name="Sander Lower S.E."/>
            <person name="Weng J.-K."/>
        </authorList>
    </citation>
    <scope>NUCLEOTIDE SEQUENCE</scope>
    <source>
        <strain evidence="15">TRF0915ILg1</strain>
        <tissue evidence="15">Whole body</tissue>
    </source>
</reference>
<evidence type="ECO:0000313" key="16">
    <source>
        <dbReference type="Proteomes" id="UP000801492"/>
    </source>
</evidence>
<dbReference type="PROSITE" id="PS00456">
    <property type="entry name" value="NA_SOLUT_SYMP_1"/>
    <property type="match status" value="1"/>
</dbReference>
<comment type="caution">
    <text evidence="15">The sequence shown here is derived from an EMBL/GenBank/DDBJ whole genome shotgun (WGS) entry which is preliminary data.</text>
</comment>
<sequence>TLSGVSLLAVPAEIYYYGTLYMFISVAAIVMCLAVNFIFLPVFWKLQLTTIFEYLEIRFAKSIRILASFLFTIANLLLLPLIIYGPSLAFNQVTGFNLHIIAVGMSLLCIFYTTIGGLKAVVWTDTLQLSITLCTLAFVFIMGTISVGGFGSILQKAELGDRIEFFKLNADPTIRNTFWTVLIGSAFVWTALVGINPAMAQRLIAVPSLRNAK</sequence>
<name>A0A8K0CLF9_IGNLU</name>
<dbReference type="PANTHER" id="PTHR42985">
    <property type="entry name" value="SODIUM-COUPLED MONOCARBOXYLATE TRANSPORTER"/>
    <property type="match status" value="1"/>
</dbReference>
<dbReference type="InterPro" id="IPR038377">
    <property type="entry name" value="Na/Glc_symporter_sf"/>
</dbReference>
<evidence type="ECO:0000256" key="1">
    <source>
        <dbReference type="ARBA" id="ARBA00004651"/>
    </source>
</evidence>
<dbReference type="GO" id="GO:0015293">
    <property type="term" value="F:symporter activity"/>
    <property type="evidence" value="ECO:0007669"/>
    <property type="project" value="TreeGrafter"/>
</dbReference>
<gene>
    <name evidence="15" type="ORF">ILUMI_19981</name>
</gene>
<keyword evidence="10" id="KW-0325">Glycoprotein</keyword>
<dbReference type="GO" id="GO:0006814">
    <property type="term" value="P:sodium ion transport"/>
    <property type="evidence" value="ECO:0007669"/>
    <property type="project" value="UniProtKB-KW"/>
</dbReference>
<dbReference type="Pfam" id="PF00474">
    <property type="entry name" value="SSF"/>
    <property type="match status" value="1"/>
</dbReference>
<evidence type="ECO:0000313" key="15">
    <source>
        <dbReference type="EMBL" id="KAF2886192.1"/>
    </source>
</evidence>
<keyword evidence="11" id="KW-0739">Sodium transport</keyword>
<keyword evidence="8" id="KW-0406">Ion transport</keyword>
<evidence type="ECO:0000256" key="12">
    <source>
        <dbReference type="ARBA" id="ARBA00036099"/>
    </source>
</evidence>
<evidence type="ECO:0000256" key="8">
    <source>
        <dbReference type="ARBA" id="ARBA00023065"/>
    </source>
</evidence>
<keyword evidence="6 14" id="KW-1133">Transmembrane helix</keyword>
<dbReference type="GO" id="GO:0015075">
    <property type="term" value="F:monoatomic ion transmembrane transporter activity"/>
    <property type="evidence" value="ECO:0007669"/>
    <property type="project" value="UniProtKB-ARBA"/>
</dbReference>
<evidence type="ECO:0000256" key="13">
    <source>
        <dbReference type="RuleBase" id="RU362091"/>
    </source>
</evidence>
<feature type="transmembrane region" description="Helical" evidence="14">
    <location>
        <begin position="65"/>
        <end position="84"/>
    </location>
</feature>
<dbReference type="InterPro" id="IPR018212">
    <property type="entry name" value="Na/solute_symporter_CS"/>
</dbReference>
<evidence type="ECO:0000256" key="6">
    <source>
        <dbReference type="ARBA" id="ARBA00022989"/>
    </source>
</evidence>
<keyword evidence="9 14" id="KW-0472">Membrane</keyword>
<dbReference type="GO" id="GO:0005886">
    <property type="term" value="C:plasma membrane"/>
    <property type="evidence" value="ECO:0007669"/>
    <property type="project" value="UniProtKB-SubCell"/>
</dbReference>
<feature type="transmembrane region" description="Helical" evidence="14">
    <location>
        <begin position="127"/>
        <end position="154"/>
    </location>
</feature>
<feature type="non-terminal residue" evidence="15">
    <location>
        <position position="213"/>
    </location>
</feature>
<feature type="non-terminal residue" evidence="15">
    <location>
        <position position="1"/>
    </location>
</feature>
<evidence type="ECO:0000256" key="11">
    <source>
        <dbReference type="ARBA" id="ARBA00023201"/>
    </source>
</evidence>
<evidence type="ECO:0000256" key="2">
    <source>
        <dbReference type="ARBA" id="ARBA00006434"/>
    </source>
</evidence>
<dbReference type="PANTHER" id="PTHR42985:SF21">
    <property type="entry name" value="SODIUM-DEPENDENT MULTIVITAMIN TRANSPORTER-LIKE PROTEIN"/>
    <property type="match status" value="1"/>
</dbReference>
<protein>
    <recommendedName>
        <fullName evidence="17">Sodium-coupled monocarboxylate transporter 1</fullName>
    </recommendedName>
</protein>
<dbReference type="Gene3D" id="1.20.1730.10">
    <property type="entry name" value="Sodium/glucose cotransporter"/>
    <property type="match status" value="1"/>
</dbReference>
<dbReference type="InterPro" id="IPR001734">
    <property type="entry name" value="Na/solute_symporter"/>
</dbReference>
<keyword evidence="5 14" id="KW-0812">Transmembrane</keyword>
<evidence type="ECO:0000256" key="5">
    <source>
        <dbReference type="ARBA" id="ARBA00022692"/>
    </source>
</evidence>
<dbReference type="Proteomes" id="UP000801492">
    <property type="component" value="Unassembled WGS sequence"/>
</dbReference>
<keyword evidence="3" id="KW-0813">Transport</keyword>
<dbReference type="GO" id="GO:0098660">
    <property type="term" value="P:inorganic ion transmembrane transport"/>
    <property type="evidence" value="ECO:0007669"/>
    <property type="project" value="UniProtKB-ARBA"/>
</dbReference>
<comment type="subcellular location">
    <subcellularLocation>
        <location evidence="1">Cell membrane</location>
        <topology evidence="1">Multi-pass membrane protein</topology>
    </subcellularLocation>
</comment>
<keyword evidence="7" id="KW-0915">Sodium</keyword>
<comment type="catalytic activity">
    <reaction evidence="12">
        <text>iodide(out) + 2 Na(+)(out) = iodide(in) + 2 Na(+)(in)</text>
        <dbReference type="Rhea" id="RHEA:71207"/>
        <dbReference type="ChEBI" id="CHEBI:16382"/>
        <dbReference type="ChEBI" id="CHEBI:29101"/>
    </reaction>
</comment>
<keyword evidence="4" id="KW-1003">Cell membrane</keyword>
<accession>A0A8K0CLF9</accession>
<evidence type="ECO:0000256" key="10">
    <source>
        <dbReference type="ARBA" id="ARBA00023180"/>
    </source>
</evidence>
<proteinExistence type="inferred from homology"/>
<keyword evidence="16" id="KW-1185">Reference proteome</keyword>
<dbReference type="PROSITE" id="PS50283">
    <property type="entry name" value="NA_SOLUT_SYMP_3"/>
    <property type="match status" value="1"/>
</dbReference>
<evidence type="ECO:0000256" key="7">
    <source>
        <dbReference type="ARBA" id="ARBA00023053"/>
    </source>
</evidence>
<comment type="similarity">
    <text evidence="2 13">Belongs to the sodium:solute symporter (SSF) (TC 2.A.21) family.</text>
</comment>
<evidence type="ECO:0008006" key="17">
    <source>
        <dbReference type="Google" id="ProtNLM"/>
    </source>
</evidence>
<evidence type="ECO:0000256" key="3">
    <source>
        <dbReference type="ARBA" id="ARBA00022448"/>
    </source>
</evidence>
<dbReference type="AlphaFoldDB" id="A0A8K0CLF9"/>
<feature type="transmembrane region" description="Helical" evidence="14">
    <location>
        <begin position="174"/>
        <end position="195"/>
    </location>
</feature>
<evidence type="ECO:0000256" key="14">
    <source>
        <dbReference type="SAM" id="Phobius"/>
    </source>
</evidence>
<evidence type="ECO:0000256" key="4">
    <source>
        <dbReference type="ARBA" id="ARBA00022475"/>
    </source>
</evidence>
<evidence type="ECO:0000256" key="9">
    <source>
        <dbReference type="ARBA" id="ARBA00023136"/>
    </source>
</evidence>
<feature type="transmembrane region" description="Helical" evidence="14">
    <location>
        <begin position="20"/>
        <end position="44"/>
    </location>
</feature>
<feature type="transmembrane region" description="Helical" evidence="14">
    <location>
        <begin position="96"/>
        <end position="115"/>
    </location>
</feature>